<dbReference type="Proteomes" id="UP001108027">
    <property type="component" value="Unassembled WGS sequence"/>
</dbReference>
<keyword evidence="2" id="KW-0503">Monooxygenase</keyword>
<dbReference type="SUPFAM" id="SSF54909">
    <property type="entry name" value="Dimeric alpha+beta barrel"/>
    <property type="match status" value="1"/>
</dbReference>
<dbReference type="GO" id="GO:0005829">
    <property type="term" value="C:cytosol"/>
    <property type="evidence" value="ECO:0007669"/>
    <property type="project" value="TreeGrafter"/>
</dbReference>
<feature type="domain" description="ABM" evidence="1">
    <location>
        <begin position="2"/>
        <end position="93"/>
    </location>
</feature>
<evidence type="ECO:0000259" key="1">
    <source>
        <dbReference type="PROSITE" id="PS51725"/>
    </source>
</evidence>
<name>A0A9Q3UR70_9GAMM</name>
<keyword evidence="3" id="KW-1185">Reference proteome</keyword>
<evidence type="ECO:0000313" key="3">
    <source>
        <dbReference type="Proteomes" id="UP001108027"/>
    </source>
</evidence>
<accession>A0A9Q3UR70</accession>
<dbReference type="PANTHER" id="PTHR33336">
    <property type="entry name" value="QUINOL MONOOXYGENASE YGIN-RELATED"/>
    <property type="match status" value="1"/>
</dbReference>
<proteinExistence type="predicted"/>
<reference evidence="2" key="1">
    <citation type="submission" date="2021-10" db="EMBL/GenBank/DDBJ databases">
        <title>The diversity and Nitrogen Metabolism of Culturable Nitrate-Utilizing Bacteria Within the Oxygen Minimum Zone of the Changjiang (Yangtze River)Estuary.</title>
        <authorList>
            <person name="Zhang D."/>
            <person name="Zheng J."/>
            <person name="Liu S."/>
            <person name="He W."/>
        </authorList>
    </citation>
    <scope>NUCLEOTIDE SEQUENCE</scope>
    <source>
        <strain evidence="2">FXH-223</strain>
    </source>
</reference>
<sequence length="93" mass="9992">MIGITAVMTATPGQGDALVAAMQKIAAEVVKEEGNHCYLVHQSLDDADTLLIYEQYTDEAALQAHRDHMKELGGGLKGLLAGRPDVKLFALKD</sequence>
<dbReference type="InterPro" id="IPR011008">
    <property type="entry name" value="Dimeric_a/b-barrel"/>
</dbReference>
<dbReference type="Gene3D" id="3.30.70.100">
    <property type="match status" value="1"/>
</dbReference>
<protein>
    <submittedName>
        <fullName evidence="2">Antibiotic biosynthesis monooxygenase</fullName>
    </submittedName>
</protein>
<comment type="caution">
    <text evidence="2">The sequence shown here is derived from an EMBL/GenBank/DDBJ whole genome shotgun (WGS) entry which is preliminary data.</text>
</comment>
<dbReference type="PROSITE" id="PS51725">
    <property type="entry name" value="ABM"/>
    <property type="match status" value="1"/>
</dbReference>
<evidence type="ECO:0000313" key="2">
    <source>
        <dbReference type="EMBL" id="MCC4310298.1"/>
    </source>
</evidence>
<dbReference type="AlphaFoldDB" id="A0A9Q3UR70"/>
<keyword evidence="2" id="KW-0560">Oxidoreductase</keyword>
<dbReference type="InterPro" id="IPR007138">
    <property type="entry name" value="ABM_dom"/>
</dbReference>
<dbReference type="PANTHER" id="PTHR33336:SF3">
    <property type="entry name" value="ABM DOMAIN-CONTAINING PROTEIN"/>
    <property type="match status" value="1"/>
</dbReference>
<dbReference type="GO" id="GO:0004497">
    <property type="term" value="F:monooxygenase activity"/>
    <property type="evidence" value="ECO:0007669"/>
    <property type="project" value="UniProtKB-KW"/>
</dbReference>
<dbReference type="RefSeq" id="WP_204431330.1">
    <property type="nucleotide sequence ID" value="NZ_ARXL01000114.1"/>
</dbReference>
<gene>
    <name evidence="2" type="ORF">LL252_17140</name>
</gene>
<dbReference type="InterPro" id="IPR050744">
    <property type="entry name" value="AI-2_Isomerase_LsrG"/>
</dbReference>
<dbReference type="EMBL" id="JAJGNA010000034">
    <property type="protein sequence ID" value="MCC4310298.1"/>
    <property type="molecule type" value="Genomic_DNA"/>
</dbReference>
<organism evidence="2 3">
    <name type="scientific">Alloalcanivorax marinus</name>
    <dbReference type="NCBI Taxonomy" id="1177169"/>
    <lineage>
        <taxon>Bacteria</taxon>
        <taxon>Pseudomonadati</taxon>
        <taxon>Pseudomonadota</taxon>
        <taxon>Gammaproteobacteria</taxon>
        <taxon>Oceanospirillales</taxon>
        <taxon>Alcanivoracaceae</taxon>
        <taxon>Alloalcanivorax</taxon>
    </lineage>
</organism>
<dbReference type="Pfam" id="PF03992">
    <property type="entry name" value="ABM"/>
    <property type="match status" value="1"/>
</dbReference>